<name>K8P1D9_9BRAD</name>
<accession>K8P1D9</accession>
<organism evidence="2 3">
    <name type="scientific">Afipia clevelandensis ATCC 49720</name>
    <dbReference type="NCBI Taxonomy" id="883079"/>
    <lineage>
        <taxon>Bacteria</taxon>
        <taxon>Pseudomonadati</taxon>
        <taxon>Pseudomonadota</taxon>
        <taxon>Alphaproteobacteria</taxon>
        <taxon>Hyphomicrobiales</taxon>
        <taxon>Nitrobacteraceae</taxon>
        <taxon>Afipia</taxon>
    </lineage>
</organism>
<reference evidence="2 3" key="1">
    <citation type="submission" date="2012-04" db="EMBL/GenBank/DDBJ databases">
        <title>The Genome Sequence of Afipia clevelandensis ATCC 49720.</title>
        <authorList>
            <consortium name="The Broad Institute Genome Sequencing Platform"/>
            <person name="Earl A."/>
            <person name="Ward D."/>
            <person name="Feldgarden M."/>
            <person name="Gevers D."/>
            <person name="Huys G."/>
            <person name="Walker B."/>
            <person name="Young S.K."/>
            <person name="Zeng Q."/>
            <person name="Gargeya S."/>
            <person name="Fitzgerald M."/>
            <person name="Haas B."/>
            <person name="Abouelleil A."/>
            <person name="Alvarado L."/>
            <person name="Arachchi H.M."/>
            <person name="Berlin A."/>
            <person name="Chapman S.B."/>
            <person name="Goldberg J."/>
            <person name="Griggs A."/>
            <person name="Gujja S."/>
            <person name="Hansen M."/>
            <person name="Howarth C."/>
            <person name="Imamovic A."/>
            <person name="Larimer J."/>
            <person name="McCowen C."/>
            <person name="Montmayeur A."/>
            <person name="Murphy C."/>
            <person name="Neiman D."/>
            <person name="Pearson M."/>
            <person name="Priest M."/>
            <person name="Roberts A."/>
            <person name="Saif S."/>
            <person name="Shea T."/>
            <person name="Sisk P."/>
            <person name="Sykes S."/>
            <person name="Wortman J."/>
            <person name="Nusbaum C."/>
            <person name="Birren B."/>
        </authorList>
    </citation>
    <scope>NUCLEOTIDE SEQUENCE [LARGE SCALE GENOMIC DNA]</scope>
    <source>
        <strain evidence="2 3">ATCC 49720</strain>
    </source>
</reference>
<dbReference type="EMBL" id="AGWY01000011">
    <property type="protein sequence ID" value="EKS35231.1"/>
    <property type="molecule type" value="Genomic_DNA"/>
</dbReference>
<sequence>MTNPSTSDNVFNKSSRTIPFPDLARVGEMNGTMLSETAKFNAQIGTAMQNIGREWSEFIGMRLREDVQLFRTIHDCRSLQDLQQVYMQFWQTAFTQYGEEAQRLMRMTQGTVEDAARTAQATSDVLVHPHTDKAA</sequence>
<dbReference type="HOGENOM" id="CLU_1902226_0_0_5"/>
<dbReference type="RefSeq" id="WP_002713369.1">
    <property type="nucleotide sequence ID" value="NZ_KB375281.1"/>
</dbReference>
<evidence type="ECO:0000313" key="2">
    <source>
        <dbReference type="EMBL" id="EKS35231.1"/>
    </source>
</evidence>
<dbReference type="Pfam" id="PF09361">
    <property type="entry name" value="Phasin_2"/>
    <property type="match status" value="1"/>
</dbReference>
<dbReference type="Proteomes" id="UP000001095">
    <property type="component" value="Unassembled WGS sequence"/>
</dbReference>
<dbReference type="AlphaFoldDB" id="K8P1D9"/>
<evidence type="ECO:0000259" key="1">
    <source>
        <dbReference type="Pfam" id="PF09361"/>
    </source>
</evidence>
<keyword evidence="3" id="KW-1185">Reference proteome</keyword>
<evidence type="ECO:0000313" key="3">
    <source>
        <dbReference type="Proteomes" id="UP000001095"/>
    </source>
</evidence>
<dbReference type="OrthoDB" id="8127986at2"/>
<protein>
    <recommendedName>
        <fullName evidence="1">Phasin domain-containing protein</fullName>
    </recommendedName>
</protein>
<dbReference type="PATRIC" id="fig|883079.3.peg.2553"/>
<feature type="domain" description="Phasin" evidence="1">
    <location>
        <begin position="32"/>
        <end position="121"/>
    </location>
</feature>
<dbReference type="InterPro" id="IPR018968">
    <property type="entry name" value="Phasin"/>
</dbReference>
<proteinExistence type="predicted"/>
<comment type="caution">
    <text evidence="2">The sequence shown here is derived from an EMBL/GenBank/DDBJ whole genome shotgun (WGS) entry which is preliminary data.</text>
</comment>
<gene>
    <name evidence="2" type="ORF">HMPREF9696_02503</name>
</gene>